<dbReference type="EMBL" id="JBFXLR010000016">
    <property type="protein sequence ID" value="KAL2852286.1"/>
    <property type="molecule type" value="Genomic_DNA"/>
</dbReference>
<reference evidence="2 3" key="1">
    <citation type="submission" date="2024-07" db="EMBL/GenBank/DDBJ databases">
        <title>Section-level genome sequencing and comparative genomics of Aspergillus sections Usti and Cavernicolus.</title>
        <authorList>
            <consortium name="Lawrence Berkeley National Laboratory"/>
            <person name="Nybo J.L."/>
            <person name="Vesth T.C."/>
            <person name="Theobald S."/>
            <person name="Frisvad J.C."/>
            <person name="Larsen T.O."/>
            <person name="Kjaerboelling I."/>
            <person name="Rothschild-Mancinelli K."/>
            <person name="Lyhne E.K."/>
            <person name="Kogle M.E."/>
            <person name="Barry K."/>
            <person name="Clum A."/>
            <person name="Na H."/>
            <person name="Ledsgaard L."/>
            <person name="Lin J."/>
            <person name="Lipzen A."/>
            <person name="Kuo A."/>
            <person name="Riley R."/>
            <person name="Mondo S."/>
            <person name="LaButti K."/>
            <person name="Haridas S."/>
            <person name="Pangalinan J."/>
            <person name="Salamov A.A."/>
            <person name="Simmons B.A."/>
            <person name="Magnuson J.K."/>
            <person name="Chen J."/>
            <person name="Drula E."/>
            <person name="Henrissat B."/>
            <person name="Wiebenga A."/>
            <person name="Lubbers R.J."/>
            <person name="Gomes A.C."/>
            <person name="Macurrencykelacurrency M.R."/>
            <person name="Stajich J."/>
            <person name="Grigoriev I.V."/>
            <person name="Mortensen U.H."/>
            <person name="De vries R.P."/>
            <person name="Baker S.E."/>
            <person name="Andersen M.R."/>
        </authorList>
    </citation>
    <scope>NUCLEOTIDE SEQUENCE [LARGE SCALE GENOMIC DNA]</scope>
    <source>
        <strain evidence="2 3">CBS 756.74</strain>
    </source>
</reference>
<dbReference type="GeneID" id="98164675"/>
<sequence>MRQLIQTSDARGRGHRLLCAAQDFCFAFVPSRFASHLASRRLPTFCHSRNPSQPLRSQNDSIAPSQSAVRSNGSLIPRPRNPFSSLIISWNRQWVASASYIFSLPLFVRIVDRPY</sequence>
<protein>
    <submittedName>
        <fullName evidence="2">Uncharacterized protein</fullName>
    </submittedName>
</protein>
<dbReference type="Proteomes" id="UP001610444">
    <property type="component" value="Unassembled WGS sequence"/>
</dbReference>
<keyword evidence="3" id="KW-1185">Reference proteome</keyword>
<comment type="caution">
    <text evidence="2">The sequence shown here is derived from an EMBL/GenBank/DDBJ whole genome shotgun (WGS) entry which is preliminary data.</text>
</comment>
<evidence type="ECO:0000313" key="3">
    <source>
        <dbReference type="Proteomes" id="UP001610444"/>
    </source>
</evidence>
<organism evidence="2 3">
    <name type="scientific">Aspergillus pseudodeflectus</name>
    <dbReference type="NCBI Taxonomy" id="176178"/>
    <lineage>
        <taxon>Eukaryota</taxon>
        <taxon>Fungi</taxon>
        <taxon>Dikarya</taxon>
        <taxon>Ascomycota</taxon>
        <taxon>Pezizomycotina</taxon>
        <taxon>Eurotiomycetes</taxon>
        <taxon>Eurotiomycetidae</taxon>
        <taxon>Eurotiales</taxon>
        <taxon>Aspergillaceae</taxon>
        <taxon>Aspergillus</taxon>
        <taxon>Aspergillus subgen. Nidulantes</taxon>
    </lineage>
</organism>
<proteinExistence type="predicted"/>
<gene>
    <name evidence="2" type="ORF">BJX68DRAFT_62675</name>
</gene>
<evidence type="ECO:0000313" key="2">
    <source>
        <dbReference type="EMBL" id="KAL2852286.1"/>
    </source>
</evidence>
<evidence type="ECO:0000256" key="1">
    <source>
        <dbReference type="SAM" id="MobiDB-lite"/>
    </source>
</evidence>
<feature type="region of interest" description="Disordered" evidence="1">
    <location>
        <begin position="49"/>
        <end position="80"/>
    </location>
</feature>
<dbReference type="RefSeq" id="XP_070900289.1">
    <property type="nucleotide sequence ID" value="XM_071049511.1"/>
</dbReference>
<accession>A0ABR4KJ34</accession>
<name>A0ABR4KJ34_9EURO</name>
<feature type="compositionally biased region" description="Polar residues" evidence="1">
    <location>
        <begin position="49"/>
        <end position="74"/>
    </location>
</feature>